<name>A0ACD3ZG71_FUSSC</name>
<evidence type="ECO:0000313" key="2">
    <source>
        <dbReference type="Proteomes" id="UP000830768"/>
    </source>
</evidence>
<sequence length="787" mass="87140">MLESLVGKSVGGRMPEKRSGILMLNSALKPPDNTAGVSYSSISSASHLSPGQIFTFNMSHEISAAPLGSPTNRESPSLPAQSPQSTVLGSGGNSPWLDPASPNLGTSPMFDRKRASLMGLLGSNRAENTNTGLGLYDSSCEKPRAPPKQDTLFQKVMKSKWSMVLFLLLGIGGALSHHFLYWHLKDRDARDQQWWLRLGQFISFVSKAGFVLSVLMAQQQTAWRAVRKKDYSVHAIDSLFGSSHDIVELFSREAWRKTWLVMILSLYIWISPLVVIFSSATLSVSPGLTVDRDARCPSVRTLNFSQESTNKWDEPRRAESDGLIGLSLSFWERTGARYEDDDNVDYYSSPSAQFSAIADNVFTANQALQGDHVAKDICGIGWNCSTVIHFVGPGYKCDSVTPKSGVSIDDFAGVEAPFNMTELAPEGSHTYFSLTQEGDYGAQIELNETGKPVQQPPYPANLGAFKAEPIIWLGYTTVDDITKRQPERKGAPGWDEAFTPAVLACEHYVTNYTVNLTYTGGLQNYNITQRDYMYKVINTTYDEALKDPTDGLLNGVVAFPEENYVRPTKGNMETYRRIAAYHSLGKVLRDMVNGTIELPNHISKSKVMVSRLVDKRDYIAVPNLQQEVRRLYEDLLISLLSNPQLLVVSWAANTSELSGTLPGGPLYPCYRHKLVNKFAYQWEVLLAVYAISFVIASVGVISGMYAMWKDGVHEQREMTFSAIAGATKKLSLDQYRDKETMVRSNYVGPGPGGRVYEFELRDGGQDNNSSRSALDDKTGFMNRGSTV</sequence>
<keyword evidence="2" id="KW-1185">Reference proteome</keyword>
<accession>A0ACD3ZG71</accession>
<evidence type="ECO:0000313" key="1">
    <source>
        <dbReference type="EMBL" id="UPL00290.1"/>
    </source>
</evidence>
<protein>
    <submittedName>
        <fullName evidence="1">Uncharacterized protein</fullName>
    </submittedName>
</protein>
<dbReference type="EMBL" id="CP090037">
    <property type="protein sequence ID" value="UPL00290.1"/>
    <property type="molecule type" value="Genomic_DNA"/>
</dbReference>
<gene>
    <name evidence="1" type="ORF">LCI18_011224</name>
</gene>
<proteinExistence type="predicted"/>
<reference evidence="1" key="1">
    <citation type="submission" date="2021-11" db="EMBL/GenBank/DDBJ databases">
        <title>Fusarium solani-melongenae Genome sequencing and assembly.</title>
        <authorList>
            <person name="Xie S."/>
            <person name="Huang L."/>
            <person name="Zhang X."/>
        </authorList>
    </citation>
    <scope>NUCLEOTIDE SEQUENCE</scope>
    <source>
        <strain evidence="1">CRI 24-3</strain>
    </source>
</reference>
<organism evidence="1 2">
    <name type="scientific">Fusarium solani subsp. cucurbitae</name>
    <name type="common">Neocosmosporum cucurbitae</name>
    <dbReference type="NCBI Taxonomy" id="2747967"/>
    <lineage>
        <taxon>Eukaryota</taxon>
        <taxon>Fungi</taxon>
        <taxon>Dikarya</taxon>
        <taxon>Ascomycota</taxon>
        <taxon>Pezizomycotina</taxon>
        <taxon>Sordariomycetes</taxon>
        <taxon>Hypocreomycetidae</taxon>
        <taxon>Hypocreales</taxon>
        <taxon>Nectriaceae</taxon>
        <taxon>Fusarium</taxon>
        <taxon>Fusarium solani species complex</taxon>
    </lineage>
</organism>
<dbReference type="Proteomes" id="UP000830768">
    <property type="component" value="Chromosome 9"/>
</dbReference>